<dbReference type="EMBL" id="JAAVUN010000005">
    <property type="protein sequence ID" value="NKE09135.1"/>
    <property type="molecule type" value="Genomic_DNA"/>
</dbReference>
<feature type="transmembrane region" description="Helical" evidence="1">
    <location>
        <begin position="221"/>
        <end position="254"/>
    </location>
</feature>
<keyword evidence="1" id="KW-0812">Transmembrane</keyword>
<evidence type="ECO:0000313" key="3">
    <source>
        <dbReference type="Proteomes" id="UP000521379"/>
    </source>
</evidence>
<reference evidence="2 3" key="1">
    <citation type="submission" date="2020-02" db="EMBL/GenBank/DDBJ databases">
        <authorList>
            <person name="Sun Q."/>
        </authorList>
    </citation>
    <scope>NUCLEOTIDE SEQUENCE [LARGE SCALE GENOMIC DNA]</scope>
    <source>
        <strain evidence="2 3">YIM 13062</strain>
    </source>
</reference>
<proteinExistence type="predicted"/>
<feature type="transmembrane region" description="Helical" evidence="1">
    <location>
        <begin position="44"/>
        <end position="65"/>
    </location>
</feature>
<accession>A0A846TXW6</accession>
<protein>
    <recommendedName>
        <fullName evidence="4">Integral membrane protein</fullName>
    </recommendedName>
</protein>
<dbReference type="AlphaFoldDB" id="A0A846TXW6"/>
<keyword evidence="1" id="KW-0472">Membrane</keyword>
<evidence type="ECO:0000313" key="2">
    <source>
        <dbReference type="EMBL" id="NKE09135.1"/>
    </source>
</evidence>
<gene>
    <name evidence="2" type="ORF">GTW58_04080</name>
</gene>
<feature type="transmembrane region" description="Helical" evidence="1">
    <location>
        <begin position="77"/>
        <end position="96"/>
    </location>
</feature>
<evidence type="ECO:0000256" key="1">
    <source>
        <dbReference type="SAM" id="Phobius"/>
    </source>
</evidence>
<sequence>MKSTAIRRLRVREIHPDPHDARAESLRRHGLPLVVRPRHRLRTLVPYTGPVLVVLGVLLMVQAVTAVATRGGSTRQLLISALGLVLILAAALTSSWQSGVLLNLISSAVTVAIVLAGAYLGLGVITLWVMQRILQELTSIGAMIIRVLPLLMLVLLFLFYNSNIWQIAVGISWLNVALTAAVLVILANVLNVVVTADIVGDSHLRDHLRDSTTRTRCSERANILAVPSLVVTIQAGIFSVLVFIFLVGFGMLSIPVATIKQWISQDPNIVFPWLMPGLPLTQELLKVCLVLAAFAGLNFVASMATDQRHRTLFMDGVLNDLDQGLKVREQYLR</sequence>
<keyword evidence="1" id="KW-1133">Transmembrane helix</keyword>
<comment type="caution">
    <text evidence="2">The sequence shown here is derived from an EMBL/GenBank/DDBJ whole genome shotgun (WGS) entry which is preliminary data.</text>
</comment>
<feature type="transmembrane region" description="Helical" evidence="1">
    <location>
        <begin position="172"/>
        <end position="200"/>
    </location>
</feature>
<organism evidence="2 3">
    <name type="scientific">Kocuria subflava</name>
    <dbReference type="NCBI Taxonomy" id="1736139"/>
    <lineage>
        <taxon>Bacteria</taxon>
        <taxon>Bacillati</taxon>
        <taxon>Actinomycetota</taxon>
        <taxon>Actinomycetes</taxon>
        <taxon>Micrococcales</taxon>
        <taxon>Micrococcaceae</taxon>
        <taxon>Kocuria</taxon>
    </lineage>
</organism>
<name>A0A846TXW6_9MICC</name>
<keyword evidence="3" id="KW-1185">Reference proteome</keyword>
<feature type="transmembrane region" description="Helical" evidence="1">
    <location>
        <begin position="284"/>
        <end position="304"/>
    </location>
</feature>
<feature type="transmembrane region" description="Helical" evidence="1">
    <location>
        <begin position="137"/>
        <end position="160"/>
    </location>
</feature>
<feature type="transmembrane region" description="Helical" evidence="1">
    <location>
        <begin position="108"/>
        <end position="130"/>
    </location>
</feature>
<evidence type="ECO:0008006" key="4">
    <source>
        <dbReference type="Google" id="ProtNLM"/>
    </source>
</evidence>
<dbReference type="Proteomes" id="UP000521379">
    <property type="component" value="Unassembled WGS sequence"/>
</dbReference>
<dbReference type="RefSeq" id="WP_119932585.1">
    <property type="nucleotide sequence ID" value="NZ_JAAVUN010000005.1"/>
</dbReference>